<dbReference type="PANTHER" id="PTHR22749">
    <property type="entry name" value="RIBOFLAVIN KINASE/FMN ADENYLYLTRANSFERASE"/>
    <property type="match status" value="1"/>
</dbReference>
<dbReference type="Pfam" id="PF06574">
    <property type="entry name" value="FAD_syn"/>
    <property type="match status" value="1"/>
</dbReference>
<keyword evidence="14" id="KW-1185">Reference proteome</keyword>
<accession>A0ABV7DZX2</accession>
<keyword evidence="8" id="KW-0547">Nucleotide-binding</keyword>
<dbReference type="InterPro" id="IPR015864">
    <property type="entry name" value="FAD_synthase"/>
</dbReference>
<comment type="catalytic activity">
    <reaction evidence="11">
        <text>FMN + ATP + H(+) = FAD + diphosphate</text>
        <dbReference type="Rhea" id="RHEA:17237"/>
        <dbReference type="ChEBI" id="CHEBI:15378"/>
        <dbReference type="ChEBI" id="CHEBI:30616"/>
        <dbReference type="ChEBI" id="CHEBI:33019"/>
        <dbReference type="ChEBI" id="CHEBI:57692"/>
        <dbReference type="ChEBI" id="CHEBI:58210"/>
        <dbReference type="EC" id="2.7.7.2"/>
    </reaction>
</comment>
<dbReference type="RefSeq" id="WP_197643771.1">
    <property type="nucleotide sequence ID" value="NZ_JAEACP010000010.1"/>
</dbReference>
<dbReference type="PANTHER" id="PTHR22749:SF6">
    <property type="entry name" value="RIBOFLAVIN KINASE"/>
    <property type="match status" value="1"/>
</dbReference>
<evidence type="ECO:0000256" key="1">
    <source>
        <dbReference type="ARBA" id="ARBA00004726"/>
    </source>
</evidence>
<evidence type="ECO:0000313" key="13">
    <source>
        <dbReference type="EMBL" id="MFC3088683.1"/>
    </source>
</evidence>
<keyword evidence="6" id="KW-0808">Transferase</keyword>
<dbReference type="CDD" id="cd02064">
    <property type="entry name" value="FAD_synthetase_N"/>
    <property type="match status" value="1"/>
</dbReference>
<keyword evidence="5" id="KW-0288">FMN</keyword>
<proteinExistence type="inferred from homology"/>
<keyword evidence="10" id="KW-0067">ATP-binding</keyword>
<evidence type="ECO:0000256" key="10">
    <source>
        <dbReference type="ARBA" id="ARBA00022840"/>
    </source>
</evidence>
<evidence type="ECO:0000256" key="7">
    <source>
        <dbReference type="ARBA" id="ARBA00022695"/>
    </source>
</evidence>
<dbReference type="EC" id="2.7.7.2" evidence="3"/>
<comment type="caution">
    <text evidence="13">The sequence shown here is derived from an EMBL/GenBank/DDBJ whole genome shotgun (WGS) entry which is preliminary data.</text>
</comment>
<keyword evidence="7" id="KW-0548">Nucleotidyltransferase</keyword>
<name>A0ABV7DZX2_9RHOB</name>
<dbReference type="InterPro" id="IPR014729">
    <property type="entry name" value="Rossmann-like_a/b/a_fold"/>
</dbReference>
<comment type="pathway">
    <text evidence="1">Cofactor biosynthesis; FAD biosynthesis; FAD from FMN: step 1/1.</text>
</comment>
<dbReference type="Proteomes" id="UP001595445">
    <property type="component" value="Unassembled WGS sequence"/>
</dbReference>
<sequence length="263" mass="27953">MSLPAPSPVACGPFLPQVVSGALPLGHPLRGAVLLLGNFDGFHLGHQALLRAARRQARGRPVAVMSCEPHPRSFFGSESRPFRLTTAGLKPLLLTPHGIDYIFAPRFDRDFASLSPQDFVDQVLVAGLGIHAVHAGPDFRFGHRRSGDMALLRALGRAHGFAVGSLAQVTLAGARASSTAIRDHIRTGDIQVANRLLGAPWLVETTADGTGLHPDLCRPRPGRYLARQEGTAPVPVLIGAAGEFHLPGRKIPGPAPWHLLAKG</sequence>
<evidence type="ECO:0000256" key="8">
    <source>
        <dbReference type="ARBA" id="ARBA00022741"/>
    </source>
</evidence>
<feature type="domain" description="FAD synthetase" evidence="12">
    <location>
        <begin position="30"/>
        <end position="180"/>
    </location>
</feature>
<gene>
    <name evidence="13" type="ORF">ACFOD6_21795</name>
</gene>
<keyword evidence="9" id="KW-0274">FAD</keyword>
<organism evidence="13 14">
    <name type="scientific">Tabrizicola soli</name>
    <dbReference type="NCBI Taxonomy" id="2185115"/>
    <lineage>
        <taxon>Bacteria</taxon>
        <taxon>Pseudomonadati</taxon>
        <taxon>Pseudomonadota</taxon>
        <taxon>Alphaproteobacteria</taxon>
        <taxon>Rhodobacterales</taxon>
        <taxon>Paracoccaceae</taxon>
        <taxon>Tabrizicola</taxon>
    </lineage>
</organism>
<dbReference type="Gene3D" id="3.40.50.620">
    <property type="entry name" value="HUPs"/>
    <property type="match status" value="1"/>
</dbReference>
<protein>
    <recommendedName>
        <fullName evidence="3">FAD synthase</fullName>
        <ecNumber evidence="3">2.7.7.2</ecNumber>
    </recommendedName>
</protein>
<comment type="similarity">
    <text evidence="2">Belongs to the RibF family.</text>
</comment>
<evidence type="ECO:0000256" key="11">
    <source>
        <dbReference type="ARBA" id="ARBA00049494"/>
    </source>
</evidence>
<keyword evidence="4" id="KW-0285">Flavoprotein</keyword>
<reference evidence="14" key="1">
    <citation type="journal article" date="2019" name="Int. J. Syst. Evol. Microbiol.">
        <title>The Global Catalogue of Microorganisms (GCM) 10K type strain sequencing project: providing services to taxonomists for standard genome sequencing and annotation.</title>
        <authorList>
            <consortium name="The Broad Institute Genomics Platform"/>
            <consortium name="The Broad Institute Genome Sequencing Center for Infectious Disease"/>
            <person name="Wu L."/>
            <person name="Ma J."/>
        </authorList>
    </citation>
    <scope>NUCLEOTIDE SEQUENCE [LARGE SCALE GENOMIC DNA]</scope>
    <source>
        <strain evidence="14">KCTC 62102</strain>
    </source>
</reference>
<evidence type="ECO:0000256" key="6">
    <source>
        <dbReference type="ARBA" id="ARBA00022679"/>
    </source>
</evidence>
<evidence type="ECO:0000256" key="9">
    <source>
        <dbReference type="ARBA" id="ARBA00022827"/>
    </source>
</evidence>
<evidence type="ECO:0000313" key="14">
    <source>
        <dbReference type="Proteomes" id="UP001595445"/>
    </source>
</evidence>
<evidence type="ECO:0000256" key="4">
    <source>
        <dbReference type="ARBA" id="ARBA00022630"/>
    </source>
</evidence>
<evidence type="ECO:0000256" key="2">
    <source>
        <dbReference type="ARBA" id="ARBA00010214"/>
    </source>
</evidence>
<dbReference type="SUPFAM" id="SSF52374">
    <property type="entry name" value="Nucleotidylyl transferase"/>
    <property type="match status" value="1"/>
</dbReference>
<evidence type="ECO:0000259" key="12">
    <source>
        <dbReference type="Pfam" id="PF06574"/>
    </source>
</evidence>
<dbReference type="EMBL" id="JBHRSM010000054">
    <property type="protein sequence ID" value="MFC3088683.1"/>
    <property type="molecule type" value="Genomic_DNA"/>
</dbReference>
<dbReference type="InterPro" id="IPR023468">
    <property type="entry name" value="Riboflavin_kinase"/>
</dbReference>
<evidence type="ECO:0000256" key="5">
    <source>
        <dbReference type="ARBA" id="ARBA00022643"/>
    </source>
</evidence>
<evidence type="ECO:0000256" key="3">
    <source>
        <dbReference type="ARBA" id="ARBA00012393"/>
    </source>
</evidence>